<name>A0A5N6TYB1_ASPAV</name>
<dbReference type="EMBL" id="ML742073">
    <property type="protein sequence ID" value="KAE8151317.1"/>
    <property type="molecule type" value="Genomic_DNA"/>
</dbReference>
<dbReference type="PANTHER" id="PTHR31001:SF76">
    <property type="entry name" value="ZN(2)-C6 FUNGAL-TYPE DOMAIN-CONTAINING PROTEIN"/>
    <property type="match status" value="1"/>
</dbReference>
<dbReference type="GO" id="GO:0005634">
    <property type="term" value="C:nucleus"/>
    <property type="evidence" value="ECO:0007669"/>
    <property type="project" value="UniProtKB-SubCell"/>
</dbReference>
<dbReference type="GO" id="GO:0008270">
    <property type="term" value="F:zinc ion binding"/>
    <property type="evidence" value="ECO:0007669"/>
    <property type="project" value="InterPro"/>
</dbReference>
<evidence type="ECO:0000256" key="2">
    <source>
        <dbReference type="ARBA" id="ARBA00022723"/>
    </source>
</evidence>
<dbReference type="AlphaFoldDB" id="A0A5N6TYB1"/>
<feature type="region of interest" description="Disordered" evidence="7">
    <location>
        <begin position="48"/>
        <end position="87"/>
    </location>
</feature>
<evidence type="ECO:0000256" key="1">
    <source>
        <dbReference type="ARBA" id="ARBA00004123"/>
    </source>
</evidence>
<feature type="domain" description="Zn(2)-C6 fungal-type" evidence="8">
    <location>
        <begin position="20"/>
        <end position="49"/>
    </location>
</feature>
<proteinExistence type="predicted"/>
<evidence type="ECO:0000313" key="9">
    <source>
        <dbReference type="EMBL" id="KAE8151317.1"/>
    </source>
</evidence>
<sequence length="639" mass="72532">MGDRNIAAKKRRISQRKSVSCTECTRRKLRCSKVIPCSACVDRGKSNLCHRRNTNSSTAPTPDIDDLNQRNPPVRNPPTRLSTDLNHPTIDLPVQEKQQKISGEPVDGVAQDAAITLEFLALGRQRVLRQSSPVSSLYNAQALADPVLTALQVRSLLVYHEENIAWMHNVLHMPTFRDQCNMFLDTGVPVSSFWLPLYYTVLSSTVYFISPEILLQYDIINPEPLAQHLHKQSIESLHASNFMVNHSLFSIQTICMLIHCGHSYGESDLISALMGCAIRIAQSIGLHRLGPDTPFDPDSASGPEYTKNLIDREVRKRVWWFLIRQDWLQIPFLNTYTIHATQFYTPMPRKCLESPIEMMKDCRIVEHDVDTYTQGSYTSILNQISVLLWKTQDAMCAQGHPSQTPDGVKRLYEKVIQADTELRSIMKKVPVFFRSDQLDHTLPPHILQQRKVTLLSLSHKFLSIHRHFQVSCFQDPWFSYTKLSCLPLARRSLLSILSLPENEYTEIARSMWTVNTHIVTATVALLFEDIFSEMDESKMFDSEDIRSLAQRSVQALQAQSTKSHIARKGVRIIESLLGTSLAMATGQSREFDLEQIISYVKMGDVPMVNVEGIDWDGGLFGVGWQGSTLLWENANQSGF</sequence>
<accession>A0A5N6TYB1</accession>
<comment type="subcellular location">
    <subcellularLocation>
        <location evidence="1">Nucleus</location>
    </subcellularLocation>
</comment>
<keyword evidence="3" id="KW-0805">Transcription regulation</keyword>
<dbReference type="GO" id="GO:0006351">
    <property type="term" value="P:DNA-templated transcription"/>
    <property type="evidence" value="ECO:0007669"/>
    <property type="project" value="InterPro"/>
</dbReference>
<organism evidence="9 10">
    <name type="scientific">Aspergillus avenaceus</name>
    <dbReference type="NCBI Taxonomy" id="36643"/>
    <lineage>
        <taxon>Eukaryota</taxon>
        <taxon>Fungi</taxon>
        <taxon>Dikarya</taxon>
        <taxon>Ascomycota</taxon>
        <taxon>Pezizomycotina</taxon>
        <taxon>Eurotiomycetes</taxon>
        <taxon>Eurotiomycetidae</taxon>
        <taxon>Eurotiales</taxon>
        <taxon>Aspergillaceae</taxon>
        <taxon>Aspergillus</taxon>
        <taxon>Aspergillus subgen. Circumdati</taxon>
    </lineage>
</organism>
<dbReference type="InterPro" id="IPR036864">
    <property type="entry name" value="Zn2-C6_fun-type_DNA-bd_sf"/>
</dbReference>
<dbReference type="SMART" id="SM00066">
    <property type="entry name" value="GAL4"/>
    <property type="match status" value="1"/>
</dbReference>
<dbReference type="GO" id="GO:0009893">
    <property type="term" value="P:positive regulation of metabolic process"/>
    <property type="evidence" value="ECO:0007669"/>
    <property type="project" value="UniProtKB-ARBA"/>
</dbReference>
<evidence type="ECO:0000256" key="7">
    <source>
        <dbReference type="SAM" id="MobiDB-lite"/>
    </source>
</evidence>
<dbReference type="Gene3D" id="4.10.240.10">
    <property type="entry name" value="Zn(2)-C6 fungal-type DNA-binding domain"/>
    <property type="match status" value="1"/>
</dbReference>
<dbReference type="PROSITE" id="PS00463">
    <property type="entry name" value="ZN2_CY6_FUNGAL_1"/>
    <property type="match status" value="1"/>
</dbReference>
<dbReference type="GO" id="GO:0000981">
    <property type="term" value="F:DNA-binding transcription factor activity, RNA polymerase II-specific"/>
    <property type="evidence" value="ECO:0007669"/>
    <property type="project" value="InterPro"/>
</dbReference>
<evidence type="ECO:0000256" key="6">
    <source>
        <dbReference type="ARBA" id="ARBA00023242"/>
    </source>
</evidence>
<dbReference type="InterPro" id="IPR007219">
    <property type="entry name" value="XnlR_reg_dom"/>
</dbReference>
<dbReference type="Pfam" id="PF04082">
    <property type="entry name" value="Fungal_trans"/>
    <property type="match status" value="1"/>
</dbReference>
<dbReference type="GO" id="GO:0003677">
    <property type="term" value="F:DNA binding"/>
    <property type="evidence" value="ECO:0007669"/>
    <property type="project" value="UniProtKB-KW"/>
</dbReference>
<dbReference type="Proteomes" id="UP000325780">
    <property type="component" value="Unassembled WGS sequence"/>
</dbReference>
<keyword evidence="4" id="KW-0238">DNA-binding</keyword>
<dbReference type="CDD" id="cd00067">
    <property type="entry name" value="GAL4"/>
    <property type="match status" value="1"/>
</dbReference>
<dbReference type="PANTHER" id="PTHR31001">
    <property type="entry name" value="UNCHARACTERIZED TRANSCRIPTIONAL REGULATORY PROTEIN"/>
    <property type="match status" value="1"/>
</dbReference>
<evidence type="ECO:0000256" key="5">
    <source>
        <dbReference type="ARBA" id="ARBA00023163"/>
    </source>
</evidence>
<dbReference type="CDD" id="cd12148">
    <property type="entry name" value="fungal_TF_MHR"/>
    <property type="match status" value="1"/>
</dbReference>
<protein>
    <recommendedName>
        <fullName evidence="8">Zn(2)-C6 fungal-type domain-containing protein</fullName>
    </recommendedName>
</protein>
<gene>
    <name evidence="9" type="ORF">BDV25DRAFT_152784</name>
</gene>
<evidence type="ECO:0000256" key="4">
    <source>
        <dbReference type="ARBA" id="ARBA00023125"/>
    </source>
</evidence>
<evidence type="ECO:0000313" key="10">
    <source>
        <dbReference type="Proteomes" id="UP000325780"/>
    </source>
</evidence>
<evidence type="ECO:0000256" key="3">
    <source>
        <dbReference type="ARBA" id="ARBA00023015"/>
    </source>
</evidence>
<dbReference type="SUPFAM" id="SSF57701">
    <property type="entry name" value="Zn2/Cys6 DNA-binding domain"/>
    <property type="match status" value="1"/>
</dbReference>
<reference evidence="9 10" key="1">
    <citation type="submission" date="2019-04" db="EMBL/GenBank/DDBJ databases">
        <title>Friends and foes A comparative genomics study of 23 Aspergillus species from section Flavi.</title>
        <authorList>
            <consortium name="DOE Joint Genome Institute"/>
            <person name="Kjaerbolling I."/>
            <person name="Vesth T."/>
            <person name="Frisvad J.C."/>
            <person name="Nybo J.L."/>
            <person name="Theobald S."/>
            <person name="Kildgaard S."/>
            <person name="Isbrandt T."/>
            <person name="Kuo A."/>
            <person name="Sato A."/>
            <person name="Lyhne E.K."/>
            <person name="Kogle M.E."/>
            <person name="Wiebenga A."/>
            <person name="Kun R.S."/>
            <person name="Lubbers R.J."/>
            <person name="Makela M.R."/>
            <person name="Barry K."/>
            <person name="Chovatia M."/>
            <person name="Clum A."/>
            <person name="Daum C."/>
            <person name="Haridas S."/>
            <person name="He G."/>
            <person name="LaButti K."/>
            <person name="Lipzen A."/>
            <person name="Mondo S."/>
            <person name="Riley R."/>
            <person name="Salamov A."/>
            <person name="Simmons B.A."/>
            <person name="Magnuson J.K."/>
            <person name="Henrissat B."/>
            <person name="Mortensen U.H."/>
            <person name="Larsen T.O."/>
            <person name="Devries R.P."/>
            <person name="Grigoriev I.V."/>
            <person name="Machida M."/>
            <person name="Baker S.E."/>
            <person name="Andersen M.R."/>
        </authorList>
    </citation>
    <scope>NUCLEOTIDE SEQUENCE [LARGE SCALE GENOMIC DNA]</scope>
    <source>
        <strain evidence="9 10">IBT 18842</strain>
    </source>
</reference>
<dbReference type="InterPro" id="IPR001138">
    <property type="entry name" value="Zn2Cys6_DnaBD"/>
</dbReference>
<dbReference type="PROSITE" id="PS50048">
    <property type="entry name" value="ZN2_CY6_FUNGAL_2"/>
    <property type="match status" value="1"/>
</dbReference>
<keyword evidence="6" id="KW-0539">Nucleus</keyword>
<keyword evidence="10" id="KW-1185">Reference proteome</keyword>
<keyword evidence="5" id="KW-0804">Transcription</keyword>
<evidence type="ECO:0000259" key="8">
    <source>
        <dbReference type="PROSITE" id="PS50048"/>
    </source>
</evidence>
<keyword evidence="2" id="KW-0479">Metal-binding</keyword>
<dbReference type="InterPro" id="IPR050613">
    <property type="entry name" value="Sec_Metabolite_Reg"/>
</dbReference>
<dbReference type="OrthoDB" id="410267at2759"/>